<name>W9QJ20_9ROSA</name>
<dbReference type="PANTHER" id="PTHR23070">
    <property type="entry name" value="BCS1 AAA-TYPE ATPASE"/>
    <property type="match status" value="1"/>
</dbReference>
<feature type="compositionally biased region" description="Basic and acidic residues" evidence="7">
    <location>
        <begin position="516"/>
        <end position="525"/>
    </location>
</feature>
<feature type="region of interest" description="Disordered" evidence="7">
    <location>
        <begin position="142"/>
        <end position="163"/>
    </location>
</feature>
<dbReference type="Pfam" id="PF00004">
    <property type="entry name" value="AAA"/>
    <property type="match status" value="1"/>
</dbReference>
<dbReference type="CDD" id="cd19510">
    <property type="entry name" value="RecA-like_BCS1"/>
    <property type="match status" value="1"/>
</dbReference>
<organism evidence="9 10">
    <name type="scientific">Morus notabilis</name>
    <dbReference type="NCBI Taxonomy" id="981085"/>
    <lineage>
        <taxon>Eukaryota</taxon>
        <taxon>Viridiplantae</taxon>
        <taxon>Streptophyta</taxon>
        <taxon>Embryophyta</taxon>
        <taxon>Tracheophyta</taxon>
        <taxon>Spermatophyta</taxon>
        <taxon>Magnoliopsida</taxon>
        <taxon>eudicotyledons</taxon>
        <taxon>Gunneridae</taxon>
        <taxon>Pentapetalae</taxon>
        <taxon>rosids</taxon>
        <taxon>fabids</taxon>
        <taxon>Rosales</taxon>
        <taxon>Moraceae</taxon>
        <taxon>Moreae</taxon>
        <taxon>Morus</taxon>
    </lineage>
</organism>
<dbReference type="Pfam" id="PF25568">
    <property type="entry name" value="AAA_lid_At3g28540"/>
    <property type="match status" value="1"/>
</dbReference>
<sequence length="543" mass="61068">MFTMTRIPSVGSVLSSYTSIAASAMVARTVMRELQSLTHQFIPHPIRVKILDYIAKLINLNPSPDKAMMTITIEKSTGFSPNELFSAVKTYLGARITPSNTHLKASKTPREAHISLSISRGETIVDSFDGIDLRWRLATVSSGEKTGSSREKEPPPASSSERTTFQLSFEKEFVDKVVELYLPHVMEAAKEIKAEKKKVRLFSLGMFGGMEVKSGPWSSVDFDHPSTFETMAMEEEVKKMVVEDLDRFVERKEFYKRVGKAWKRGYLLYGPPGTGKSSLVAAMANYLKFDVYDLQLSSMDGYGLRQSLVSVPNKSIIVIEDIDCSVNKLENRANHVVGGPTSIKSTKRRNKLMLSELLNFADGLWSSLGDERIIVFTTNYKDRLDPALLRPGRMDMHIHLSYLTPSGFKTLAFNYLRVKEHPLFGEIKERLKEVEVTPAEVAEKLMRSDNPDVALGGLVEFLQRNKAEMVAKLNETVTRTTFHVKNGNCDGKNPGMEVEECDGVKRVDKTKKRKKDMVINKEKKSSSSTTKRCKLDILEPELD</sequence>
<comment type="catalytic activity">
    <reaction evidence="5">
        <text>ATP + H2O = ADP + phosphate + H(+)</text>
        <dbReference type="Rhea" id="RHEA:13065"/>
        <dbReference type="ChEBI" id="CHEBI:15377"/>
        <dbReference type="ChEBI" id="CHEBI:15378"/>
        <dbReference type="ChEBI" id="CHEBI:30616"/>
        <dbReference type="ChEBI" id="CHEBI:43474"/>
        <dbReference type="ChEBI" id="CHEBI:456216"/>
    </reaction>
</comment>
<evidence type="ECO:0000313" key="9">
    <source>
        <dbReference type="EMBL" id="EXB24923.1"/>
    </source>
</evidence>
<dbReference type="STRING" id="981085.W9QJ20"/>
<keyword evidence="4" id="KW-0460">Magnesium</keyword>
<protein>
    <submittedName>
        <fullName evidence="9">Putative mitochondrial chaperone bcs1</fullName>
    </submittedName>
</protein>
<gene>
    <name evidence="9" type="ORF">L484_001586</name>
</gene>
<evidence type="ECO:0000256" key="4">
    <source>
        <dbReference type="ARBA" id="ARBA00022842"/>
    </source>
</evidence>
<evidence type="ECO:0000256" key="2">
    <source>
        <dbReference type="ARBA" id="ARBA00007448"/>
    </source>
</evidence>
<keyword evidence="6" id="KW-0067">ATP-binding</keyword>
<dbReference type="InterPro" id="IPR058017">
    <property type="entry name" value="At3g28540-like_C"/>
</dbReference>
<dbReference type="InterPro" id="IPR025753">
    <property type="entry name" value="AAA_N_dom"/>
</dbReference>
<dbReference type="InterPro" id="IPR027417">
    <property type="entry name" value="P-loop_NTPase"/>
</dbReference>
<dbReference type="Pfam" id="PF14363">
    <property type="entry name" value="AAA_assoc"/>
    <property type="match status" value="1"/>
</dbReference>
<dbReference type="AlphaFoldDB" id="W9QJ20"/>
<evidence type="ECO:0000256" key="1">
    <source>
        <dbReference type="ARBA" id="ARBA00001946"/>
    </source>
</evidence>
<evidence type="ECO:0000256" key="7">
    <source>
        <dbReference type="SAM" id="MobiDB-lite"/>
    </source>
</evidence>
<evidence type="ECO:0000256" key="3">
    <source>
        <dbReference type="ARBA" id="ARBA00022801"/>
    </source>
</evidence>
<dbReference type="eggNOG" id="KOG0743">
    <property type="taxonomic scope" value="Eukaryota"/>
</dbReference>
<feature type="region of interest" description="Disordered" evidence="7">
    <location>
        <begin position="512"/>
        <end position="532"/>
    </location>
</feature>
<keyword evidence="10" id="KW-1185">Reference proteome</keyword>
<dbReference type="InterPro" id="IPR050747">
    <property type="entry name" value="Mitochondrial_chaperone_BCS1"/>
</dbReference>
<reference evidence="10" key="1">
    <citation type="submission" date="2013-01" db="EMBL/GenBank/DDBJ databases">
        <title>Draft Genome Sequence of a Mulberry Tree, Morus notabilis C.K. Schneid.</title>
        <authorList>
            <person name="He N."/>
            <person name="Zhao S."/>
        </authorList>
    </citation>
    <scope>NUCLEOTIDE SEQUENCE</scope>
</reference>
<feature type="domain" description="AAA+ ATPase" evidence="8">
    <location>
        <begin position="262"/>
        <end position="404"/>
    </location>
</feature>
<dbReference type="GO" id="GO:0005524">
    <property type="term" value="F:ATP binding"/>
    <property type="evidence" value="ECO:0007669"/>
    <property type="project" value="UniProtKB-KW"/>
</dbReference>
<evidence type="ECO:0000259" key="8">
    <source>
        <dbReference type="SMART" id="SM00382"/>
    </source>
</evidence>
<keyword evidence="6" id="KW-0547">Nucleotide-binding</keyword>
<dbReference type="Proteomes" id="UP000030645">
    <property type="component" value="Unassembled WGS sequence"/>
</dbReference>
<dbReference type="GO" id="GO:0016887">
    <property type="term" value="F:ATP hydrolysis activity"/>
    <property type="evidence" value="ECO:0007669"/>
    <property type="project" value="InterPro"/>
</dbReference>
<dbReference type="InterPro" id="IPR003959">
    <property type="entry name" value="ATPase_AAA_core"/>
</dbReference>
<accession>W9QJ20</accession>
<dbReference type="SUPFAM" id="SSF52540">
    <property type="entry name" value="P-loop containing nucleoside triphosphate hydrolases"/>
    <property type="match status" value="1"/>
</dbReference>
<dbReference type="KEGG" id="mnt:21385184"/>
<dbReference type="InterPro" id="IPR003960">
    <property type="entry name" value="ATPase_AAA_CS"/>
</dbReference>
<dbReference type="PROSITE" id="PS00674">
    <property type="entry name" value="AAA"/>
    <property type="match status" value="1"/>
</dbReference>
<comment type="cofactor">
    <cofactor evidence="1">
        <name>Mg(2+)</name>
        <dbReference type="ChEBI" id="CHEBI:18420"/>
    </cofactor>
</comment>
<dbReference type="SMART" id="SM00382">
    <property type="entry name" value="AAA"/>
    <property type="match status" value="1"/>
</dbReference>
<evidence type="ECO:0000256" key="6">
    <source>
        <dbReference type="RuleBase" id="RU003651"/>
    </source>
</evidence>
<keyword evidence="3" id="KW-0378">Hydrolase</keyword>
<dbReference type="Gene3D" id="6.10.280.40">
    <property type="match status" value="1"/>
</dbReference>
<evidence type="ECO:0000313" key="10">
    <source>
        <dbReference type="Proteomes" id="UP000030645"/>
    </source>
</evidence>
<proteinExistence type="inferred from homology"/>
<dbReference type="Gene3D" id="3.40.50.300">
    <property type="entry name" value="P-loop containing nucleotide triphosphate hydrolases"/>
    <property type="match status" value="1"/>
</dbReference>
<dbReference type="InterPro" id="IPR003593">
    <property type="entry name" value="AAA+_ATPase"/>
</dbReference>
<evidence type="ECO:0000256" key="5">
    <source>
        <dbReference type="ARBA" id="ARBA00049360"/>
    </source>
</evidence>
<dbReference type="OrthoDB" id="10251412at2759"/>
<dbReference type="EMBL" id="KE343352">
    <property type="protein sequence ID" value="EXB24923.1"/>
    <property type="molecule type" value="Genomic_DNA"/>
</dbReference>
<dbReference type="GO" id="GO:0006950">
    <property type="term" value="P:response to stress"/>
    <property type="evidence" value="ECO:0007669"/>
    <property type="project" value="UniProtKB-ARBA"/>
</dbReference>
<comment type="similarity">
    <text evidence="2">Belongs to the AAA ATPase family. BCS1 subfamily.</text>
</comment>